<dbReference type="OMA" id="DQHLMSE"/>
<keyword evidence="3" id="KW-1185">Reference proteome</keyword>
<dbReference type="PaxDb" id="4081-Solyc05g046210.1.1"/>
<dbReference type="Gramene" id="Solyc05g046210.2.1">
    <property type="protein sequence ID" value="Solyc05g046210.2.1"/>
    <property type="gene ID" value="Solyc05g046210.2"/>
</dbReference>
<evidence type="ECO:0000313" key="2">
    <source>
        <dbReference type="EnsemblPlants" id="Solyc05g046210.2.1"/>
    </source>
</evidence>
<dbReference type="Pfam" id="PF00407">
    <property type="entry name" value="Bet_v_1"/>
    <property type="match status" value="1"/>
</dbReference>
<proteinExistence type="predicted"/>
<name>A0A3Q7GMD5_SOLLC</name>
<dbReference type="InterPro" id="IPR023393">
    <property type="entry name" value="START-like_dom_sf"/>
</dbReference>
<dbReference type="GO" id="GO:0006952">
    <property type="term" value="P:defense response"/>
    <property type="evidence" value="ECO:0007669"/>
    <property type="project" value="InterPro"/>
</dbReference>
<reference evidence="2" key="2">
    <citation type="submission" date="2019-01" db="UniProtKB">
        <authorList>
            <consortium name="EnsemblPlants"/>
        </authorList>
    </citation>
    <scope>IDENTIFICATION</scope>
    <source>
        <strain evidence="2">cv. Heinz 1706</strain>
    </source>
</reference>
<dbReference type="AlphaFoldDB" id="A0A3Q7GMD5"/>
<evidence type="ECO:0000313" key="3">
    <source>
        <dbReference type="Proteomes" id="UP000004994"/>
    </source>
</evidence>
<sequence length="135" mass="16083">MSLEGKLVSEINIKCDGDVFHEIIMYKPHYMCNICLDKIQNVDIHEDGKEMVAKEVIEEIDEEKKLVKKKMIEGDMLEYYESFYLTIHVETKEENNLVRFWNIKRRMCMCLIHRLSWNYVSISLKILRVTTSSDT</sequence>
<reference evidence="2" key="1">
    <citation type="journal article" date="2012" name="Nature">
        <title>The tomato genome sequence provides insights into fleshy fruit evolution.</title>
        <authorList>
            <consortium name="Tomato Genome Consortium"/>
        </authorList>
    </citation>
    <scope>NUCLEOTIDE SEQUENCE [LARGE SCALE GENOMIC DNA]</scope>
    <source>
        <strain evidence="2">cv. Heinz 1706</strain>
    </source>
</reference>
<dbReference type="EnsemblPlants" id="Solyc05g046210.2.1">
    <property type="protein sequence ID" value="Solyc05g046210.2.1"/>
    <property type="gene ID" value="Solyc05g046210.2"/>
</dbReference>
<organism evidence="2">
    <name type="scientific">Solanum lycopersicum</name>
    <name type="common">Tomato</name>
    <name type="synonym">Lycopersicon esculentum</name>
    <dbReference type="NCBI Taxonomy" id="4081"/>
    <lineage>
        <taxon>Eukaryota</taxon>
        <taxon>Viridiplantae</taxon>
        <taxon>Streptophyta</taxon>
        <taxon>Embryophyta</taxon>
        <taxon>Tracheophyta</taxon>
        <taxon>Spermatophyta</taxon>
        <taxon>Magnoliopsida</taxon>
        <taxon>eudicotyledons</taxon>
        <taxon>Gunneridae</taxon>
        <taxon>Pentapetalae</taxon>
        <taxon>asterids</taxon>
        <taxon>lamiids</taxon>
        <taxon>Solanales</taxon>
        <taxon>Solanaceae</taxon>
        <taxon>Solanoideae</taxon>
        <taxon>Solaneae</taxon>
        <taxon>Solanum</taxon>
        <taxon>Solanum subgen. Lycopersicon</taxon>
    </lineage>
</organism>
<dbReference type="InterPro" id="IPR051761">
    <property type="entry name" value="MLP-like_ligand-binding"/>
</dbReference>
<dbReference type="PANTHER" id="PTHR31907">
    <property type="entry name" value="MLP-LIKE PROTEIN 423"/>
    <property type="match status" value="1"/>
</dbReference>
<dbReference type="InterPro" id="IPR000916">
    <property type="entry name" value="Bet_v_I/MLP"/>
</dbReference>
<dbReference type="InParanoid" id="A0A3Q7GMD5"/>
<dbReference type="SUPFAM" id="SSF55961">
    <property type="entry name" value="Bet v1-like"/>
    <property type="match status" value="1"/>
</dbReference>
<dbReference type="Gene3D" id="3.30.530.20">
    <property type="match status" value="1"/>
</dbReference>
<protein>
    <recommendedName>
        <fullName evidence="1">Bet v I/Major latex protein domain-containing protein</fullName>
    </recommendedName>
</protein>
<feature type="domain" description="Bet v I/Major latex protein" evidence="1">
    <location>
        <begin position="2"/>
        <end position="129"/>
    </location>
</feature>
<accession>A0A3Q7GMD5</accession>
<dbReference type="Proteomes" id="UP000004994">
    <property type="component" value="Chromosome 5"/>
</dbReference>
<evidence type="ECO:0000259" key="1">
    <source>
        <dbReference type="SMART" id="SM01037"/>
    </source>
</evidence>
<dbReference type="SMART" id="SM01037">
    <property type="entry name" value="Bet_v_1"/>
    <property type="match status" value="1"/>
</dbReference>